<dbReference type="InterPro" id="IPR001633">
    <property type="entry name" value="EAL_dom"/>
</dbReference>
<dbReference type="SMART" id="SM00267">
    <property type="entry name" value="GGDEF"/>
    <property type="match status" value="1"/>
</dbReference>
<keyword evidence="5" id="KW-1185">Reference proteome</keyword>
<dbReference type="Gene3D" id="3.30.70.270">
    <property type="match status" value="1"/>
</dbReference>
<dbReference type="Pfam" id="PF00497">
    <property type="entry name" value="SBP_bac_3"/>
    <property type="match status" value="1"/>
</dbReference>
<dbReference type="Pfam" id="PF00990">
    <property type="entry name" value="GGDEF"/>
    <property type="match status" value="1"/>
</dbReference>
<dbReference type="GO" id="GO:0071111">
    <property type="term" value="F:cyclic-guanylate-specific phosphodiesterase activity"/>
    <property type="evidence" value="ECO:0007669"/>
    <property type="project" value="InterPro"/>
</dbReference>
<evidence type="ECO:0000259" key="2">
    <source>
        <dbReference type="PROSITE" id="PS50883"/>
    </source>
</evidence>
<dbReference type="PROSITE" id="PS50887">
    <property type="entry name" value="GGDEF"/>
    <property type="match status" value="1"/>
</dbReference>
<accession>A0A842JBC9</accession>
<reference evidence="4 5" key="1">
    <citation type="submission" date="2020-08" db="EMBL/GenBank/DDBJ databases">
        <authorList>
            <person name="Liu C."/>
            <person name="Sun Q."/>
        </authorList>
    </citation>
    <scope>NUCLEOTIDE SEQUENCE [LARGE SCALE GENOMIC DNA]</scope>
    <source>
        <strain evidence="4 5">N22</strain>
    </source>
</reference>
<evidence type="ECO:0000256" key="1">
    <source>
        <dbReference type="SAM" id="Phobius"/>
    </source>
</evidence>
<feature type="transmembrane region" description="Helical" evidence="1">
    <location>
        <begin position="456"/>
        <end position="478"/>
    </location>
</feature>
<keyword evidence="1" id="KW-1133">Transmembrane helix</keyword>
<dbReference type="SUPFAM" id="SSF55073">
    <property type="entry name" value="Nucleotide cyclase"/>
    <property type="match status" value="1"/>
</dbReference>
<feature type="domain" description="GGDEF" evidence="3">
    <location>
        <begin position="521"/>
        <end position="660"/>
    </location>
</feature>
<keyword evidence="1" id="KW-0472">Membrane</keyword>
<dbReference type="SUPFAM" id="SSF53850">
    <property type="entry name" value="Periplasmic binding protein-like II"/>
    <property type="match status" value="2"/>
</dbReference>
<dbReference type="InterPro" id="IPR000160">
    <property type="entry name" value="GGDEF_dom"/>
</dbReference>
<name>A0A842JBC9_9ACTN</name>
<proteinExistence type="predicted"/>
<dbReference type="InterPro" id="IPR050706">
    <property type="entry name" value="Cyclic-di-GMP_PDE-like"/>
</dbReference>
<dbReference type="Gene3D" id="3.20.20.450">
    <property type="entry name" value="EAL domain"/>
    <property type="match status" value="1"/>
</dbReference>
<dbReference type="InterPro" id="IPR001638">
    <property type="entry name" value="Solute-binding_3/MltF_N"/>
</dbReference>
<dbReference type="EMBL" id="JACMSE010000002">
    <property type="protein sequence ID" value="MBC2888784.1"/>
    <property type="molecule type" value="Genomic_DNA"/>
</dbReference>
<feature type="domain" description="EAL" evidence="2">
    <location>
        <begin position="669"/>
        <end position="924"/>
    </location>
</feature>
<evidence type="ECO:0000313" key="4">
    <source>
        <dbReference type="EMBL" id="MBC2888784.1"/>
    </source>
</evidence>
<evidence type="ECO:0000259" key="3">
    <source>
        <dbReference type="PROSITE" id="PS50887"/>
    </source>
</evidence>
<dbReference type="PANTHER" id="PTHR33121:SF70">
    <property type="entry name" value="SIGNALING PROTEIN YKOW"/>
    <property type="match status" value="1"/>
</dbReference>
<dbReference type="SMART" id="SM00052">
    <property type="entry name" value="EAL"/>
    <property type="match status" value="1"/>
</dbReference>
<gene>
    <name evidence="4" type="ORF">H7313_05395</name>
</gene>
<dbReference type="SUPFAM" id="SSF141868">
    <property type="entry name" value="EAL domain-like"/>
    <property type="match status" value="1"/>
</dbReference>
<comment type="caution">
    <text evidence="4">The sequence shown here is derived from an EMBL/GenBank/DDBJ whole genome shotgun (WGS) entry which is preliminary data.</text>
</comment>
<dbReference type="Proteomes" id="UP000587396">
    <property type="component" value="Unassembled WGS sequence"/>
</dbReference>
<dbReference type="InterPro" id="IPR035919">
    <property type="entry name" value="EAL_sf"/>
</dbReference>
<dbReference type="Pfam" id="PF00563">
    <property type="entry name" value="EAL"/>
    <property type="match status" value="1"/>
</dbReference>
<evidence type="ECO:0000313" key="5">
    <source>
        <dbReference type="Proteomes" id="UP000587396"/>
    </source>
</evidence>
<dbReference type="Gene3D" id="3.40.190.10">
    <property type="entry name" value="Periplasmic binding protein-like II"/>
    <property type="match status" value="4"/>
</dbReference>
<dbReference type="SMART" id="SM00062">
    <property type="entry name" value="PBPb"/>
    <property type="match status" value="2"/>
</dbReference>
<dbReference type="PANTHER" id="PTHR33121">
    <property type="entry name" value="CYCLIC DI-GMP PHOSPHODIESTERASE PDEF"/>
    <property type="match status" value="1"/>
</dbReference>
<dbReference type="CDD" id="cd01948">
    <property type="entry name" value="EAL"/>
    <property type="match status" value="1"/>
</dbReference>
<dbReference type="InterPro" id="IPR029787">
    <property type="entry name" value="Nucleotide_cyclase"/>
</dbReference>
<dbReference type="AlphaFoldDB" id="A0A842JBC9"/>
<dbReference type="PROSITE" id="PS50883">
    <property type="entry name" value="EAL"/>
    <property type="match status" value="1"/>
</dbReference>
<sequence>MSVDDAGEHIGYNIDYLEEIRRYAGWTYEYVDFAGWADAYDALETGDIDLLPAVYYTDDRADRMLFSAVPMCSIYTTLNVRTDDRRYAYEDFEAFSGMRVGVIQDSQDAQAFVRYSQENDFDVDVVEYLETDDLLTALDRGELDAIAITYLGSNSRFRTIAQFAPEPIHFALPIDRVELEQDLNAAMNRLQLRDPSFSTLLYNRYFGINTDQDPVFTEEEYAYLESAPVLKVAYDSFRTPLSYTDPETGAFGGVAARLFDDISSITGLSFEFVPVDLHGNAFDLVESGEVDLVAGVDRDADEAMGGIVSTTGPYLRDPMALIVGANPTGTRIALPRGFALAAEMERVHADDEVIYFDTPKQCVDAVLTGAADAAYADTHVANYLLSESQYESLTVITVTDHTNDMSIGVATSADPRLLSILDRCVQYTAEGKITTWLSQSSLAVHPTSPLDFLRQYPLQIIVGIVALFAMALAGALYLGRTKLRTARRIEELSFTDPLTGGWTLARFRSAAEEVLEDPKREGHVIVYLDIARFKSFNAAFGYAAGDQLLIELDRLIGNLAREGEHHAHITADEFVVLMKWDGWDAFLDRFAELDRRFNELDVLRSHSHRLLLHAGACVVERAKGSRRLDAQALAELMDCARYARDSVGETSSSEAALYTSDMKERDVAERALVALARDALERGEFAAYYQPKVELATNRIVSFEALVRWESPDRGLVQPNDFIPLFEKNGFVTEIDLHVLRLACTRLEERLAQGLPVVPIACNFSRLHLQGDGFPEKVKAIVDEYEVPVDLIELELTENIVMEDLERAKRICRRLKELGFRISIDDFGSGYSSLGTLQDLPIDVLKLDRTFLMSSESGERSRAILEGVVDIAEKLHVTIVVEGVETCDQASLLLQLDDSIIAQGYLYSRPVPRGESDRQLDDGSLEQHEE</sequence>
<dbReference type="InterPro" id="IPR043128">
    <property type="entry name" value="Rev_trsase/Diguanyl_cyclase"/>
</dbReference>
<organism evidence="4 5">
    <name type="scientific">Gordonibacter massiliensis</name>
    <name type="common">ex Traore et al. 2017</name>
    <dbReference type="NCBI Taxonomy" id="1841863"/>
    <lineage>
        <taxon>Bacteria</taxon>
        <taxon>Bacillati</taxon>
        <taxon>Actinomycetota</taxon>
        <taxon>Coriobacteriia</taxon>
        <taxon>Eggerthellales</taxon>
        <taxon>Eggerthellaceae</taxon>
        <taxon>Gordonibacter</taxon>
    </lineage>
</organism>
<protein>
    <submittedName>
        <fullName evidence="4">EAL domain-containing protein</fullName>
    </submittedName>
</protein>
<keyword evidence="1" id="KW-0812">Transmembrane</keyword>